<dbReference type="GO" id="GO:0044695">
    <property type="term" value="C:Dsc E3 ubiquitin ligase complex"/>
    <property type="evidence" value="ECO:0007669"/>
    <property type="project" value="InterPro"/>
</dbReference>
<keyword evidence="2" id="KW-1133">Transmembrane helix</keyword>
<accession>A0A2S5B998</accession>
<evidence type="ECO:0000256" key="1">
    <source>
        <dbReference type="SAM" id="MobiDB-lite"/>
    </source>
</evidence>
<dbReference type="GO" id="GO:0005783">
    <property type="term" value="C:endoplasmic reticulum"/>
    <property type="evidence" value="ECO:0007669"/>
    <property type="project" value="TreeGrafter"/>
</dbReference>
<feature type="region of interest" description="Disordered" evidence="1">
    <location>
        <begin position="180"/>
        <end position="211"/>
    </location>
</feature>
<dbReference type="Pfam" id="PF08508">
    <property type="entry name" value="DUF1746"/>
    <property type="match status" value="1"/>
</dbReference>
<dbReference type="PANTHER" id="PTHR39405">
    <property type="entry name" value="DSC E3 UBIQUITIN LIGASE COMPLEX SUBUNIT 4"/>
    <property type="match status" value="1"/>
</dbReference>
<evidence type="ECO:0000259" key="3">
    <source>
        <dbReference type="Pfam" id="PF08508"/>
    </source>
</evidence>
<feature type="transmembrane region" description="Helical" evidence="2">
    <location>
        <begin position="148"/>
        <end position="169"/>
    </location>
</feature>
<protein>
    <recommendedName>
        <fullName evidence="3">DUF1746 domain-containing protein</fullName>
    </recommendedName>
</protein>
<keyword evidence="2" id="KW-0812">Transmembrane</keyword>
<feature type="domain" description="DUF1746" evidence="3">
    <location>
        <begin position="56"/>
        <end position="162"/>
    </location>
</feature>
<feature type="transmembrane region" description="Helical" evidence="2">
    <location>
        <begin position="97"/>
        <end position="117"/>
    </location>
</feature>
<reference evidence="4 5" key="1">
    <citation type="journal article" date="2018" name="Front. Microbiol.">
        <title>Prospects for Fungal Bioremediation of Acidic Radioactive Waste Sites: Characterization and Genome Sequence of Rhodotorula taiwanensis MD1149.</title>
        <authorList>
            <person name="Tkavc R."/>
            <person name="Matrosova V.Y."/>
            <person name="Grichenko O.E."/>
            <person name="Gostincar C."/>
            <person name="Volpe R.P."/>
            <person name="Klimenkova P."/>
            <person name="Gaidamakova E.K."/>
            <person name="Zhou C.E."/>
            <person name="Stewart B.J."/>
            <person name="Lyman M.G."/>
            <person name="Malfatti S.A."/>
            <person name="Rubinfeld B."/>
            <person name="Courtot M."/>
            <person name="Singh J."/>
            <person name="Dalgard C.L."/>
            <person name="Hamilton T."/>
            <person name="Frey K.G."/>
            <person name="Gunde-Cimerman N."/>
            <person name="Dugan L."/>
            <person name="Daly M.J."/>
        </authorList>
    </citation>
    <scope>NUCLEOTIDE SEQUENCE [LARGE SCALE GENOMIC DNA]</scope>
    <source>
        <strain evidence="4 5">MD1149</strain>
    </source>
</reference>
<dbReference type="EMBL" id="PJQD01000038">
    <property type="protein sequence ID" value="POY73329.1"/>
    <property type="molecule type" value="Genomic_DNA"/>
</dbReference>
<dbReference type="GO" id="GO:0032933">
    <property type="term" value="P:SREBP signaling pathway"/>
    <property type="evidence" value="ECO:0007669"/>
    <property type="project" value="InterPro"/>
</dbReference>
<dbReference type="OrthoDB" id="5428737at2759"/>
<evidence type="ECO:0000256" key="2">
    <source>
        <dbReference type="SAM" id="Phobius"/>
    </source>
</evidence>
<dbReference type="STRING" id="741276.A0A2S5B998"/>
<gene>
    <name evidence="4" type="ORF">BMF94_3664</name>
</gene>
<dbReference type="AlphaFoldDB" id="A0A2S5B998"/>
<proteinExistence type="predicted"/>
<dbReference type="InterPro" id="IPR038967">
    <property type="entry name" value="Dsc4-like"/>
</dbReference>
<sequence>MFGFRTVEAEILLVRLPPFRYCLRSKVTANVASPAVDLTPQHAAWLLELVVAVSTTCHCLSIVSYLLSPGHLLVLVYRLVLQVQFTLPRRVHAARSFRFFVLLWGVQAIAAVTVHGATGSQGTKGPKGYVQRGLVLDFVGQAYTPSTVHLVTLDVLLAVLQLATLILAFGATVPSDLDATTDAEGSRDYSSLLGIDQDDTAEGGHTDDQDDILFDGGEWIGTSSRTRAGYEPVNIRGSDPLDPYGDPSRNQGPSGKYYTALGPSAQRLTVPIPLIASLRLRTVWREIRKSARDTAAEREEGGLRGMEEGRGPS</sequence>
<evidence type="ECO:0000313" key="5">
    <source>
        <dbReference type="Proteomes" id="UP000237144"/>
    </source>
</evidence>
<keyword evidence="2" id="KW-0472">Membrane</keyword>
<comment type="caution">
    <text evidence="4">The sequence shown here is derived from an EMBL/GenBank/DDBJ whole genome shotgun (WGS) entry which is preliminary data.</text>
</comment>
<dbReference type="PANTHER" id="PTHR39405:SF1">
    <property type="entry name" value="DSC E3 UBIQUITIN LIGASE COMPLEX SUBUNIT 4"/>
    <property type="match status" value="1"/>
</dbReference>
<dbReference type="Proteomes" id="UP000237144">
    <property type="component" value="Unassembled WGS sequence"/>
</dbReference>
<evidence type="ECO:0000313" key="4">
    <source>
        <dbReference type="EMBL" id="POY73329.1"/>
    </source>
</evidence>
<name>A0A2S5B998_9BASI</name>
<organism evidence="4 5">
    <name type="scientific">Rhodotorula taiwanensis</name>
    <dbReference type="NCBI Taxonomy" id="741276"/>
    <lineage>
        <taxon>Eukaryota</taxon>
        <taxon>Fungi</taxon>
        <taxon>Dikarya</taxon>
        <taxon>Basidiomycota</taxon>
        <taxon>Pucciniomycotina</taxon>
        <taxon>Microbotryomycetes</taxon>
        <taxon>Sporidiobolales</taxon>
        <taxon>Sporidiobolaceae</taxon>
        <taxon>Rhodotorula</taxon>
    </lineage>
</organism>
<feature type="region of interest" description="Disordered" evidence="1">
    <location>
        <begin position="230"/>
        <end position="256"/>
    </location>
</feature>
<dbReference type="InterPro" id="IPR013715">
    <property type="entry name" value="DUF1746"/>
</dbReference>
<feature type="region of interest" description="Disordered" evidence="1">
    <location>
        <begin position="290"/>
        <end position="313"/>
    </location>
</feature>
<keyword evidence="5" id="KW-1185">Reference proteome</keyword>